<proteinExistence type="predicted"/>
<accession>A0A1I7YLP4</accession>
<protein>
    <submittedName>
        <fullName evidence="2">Uncharacterized protein</fullName>
    </submittedName>
</protein>
<reference evidence="2" key="1">
    <citation type="submission" date="2016-11" db="UniProtKB">
        <authorList>
            <consortium name="WormBaseParasite"/>
        </authorList>
    </citation>
    <scope>IDENTIFICATION</scope>
</reference>
<evidence type="ECO:0000313" key="1">
    <source>
        <dbReference type="Proteomes" id="UP000095287"/>
    </source>
</evidence>
<organism evidence="1 2">
    <name type="scientific">Steinernema glaseri</name>
    <dbReference type="NCBI Taxonomy" id="37863"/>
    <lineage>
        <taxon>Eukaryota</taxon>
        <taxon>Metazoa</taxon>
        <taxon>Ecdysozoa</taxon>
        <taxon>Nematoda</taxon>
        <taxon>Chromadorea</taxon>
        <taxon>Rhabditida</taxon>
        <taxon>Tylenchina</taxon>
        <taxon>Panagrolaimomorpha</taxon>
        <taxon>Strongyloidoidea</taxon>
        <taxon>Steinernematidae</taxon>
        <taxon>Steinernema</taxon>
    </lineage>
</organism>
<dbReference type="Proteomes" id="UP000095287">
    <property type="component" value="Unplaced"/>
</dbReference>
<dbReference type="AlphaFoldDB" id="A0A1I7YLP4"/>
<evidence type="ECO:0000313" key="2">
    <source>
        <dbReference type="WBParaSite" id="L893_g17387.t1"/>
    </source>
</evidence>
<sequence>MWISPGAGTHRPVYKLVPPSFSAQKRSALMICRPPPFLSIPKYIYRFIFGYLDIDASKGIFQVFDI</sequence>
<keyword evidence="1" id="KW-1185">Reference proteome</keyword>
<name>A0A1I7YLP4_9BILA</name>
<dbReference type="WBParaSite" id="L893_g17387.t1">
    <property type="protein sequence ID" value="L893_g17387.t1"/>
    <property type="gene ID" value="L893_g17387"/>
</dbReference>